<evidence type="ECO:0000313" key="3">
    <source>
        <dbReference type="Proteomes" id="UP000799424"/>
    </source>
</evidence>
<reference evidence="2" key="1">
    <citation type="journal article" date="2020" name="Stud. Mycol.">
        <title>101 Dothideomycetes genomes: a test case for predicting lifestyles and emergence of pathogens.</title>
        <authorList>
            <person name="Haridas S."/>
            <person name="Albert R."/>
            <person name="Binder M."/>
            <person name="Bloem J."/>
            <person name="Labutti K."/>
            <person name="Salamov A."/>
            <person name="Andreopoulos B."/>
            <person name="Baker S."/>
            <person name="Barry K."/>
            <person name="Bills G."/>
            <person name="Bluhm B."/>
            <person name="Cannon C."/>
            <person name="Castanera R."/>
            <person name="Culley D."/>
            <person name="Daum C."/>
            <person name="Ezra D."/>
            <person name="Gonzalez J."/>
            <person name="Henrissat B."/>
            <person name="Kuo A."/>
            <person name="Liang C."/>
            <person name="Lipzen A."/>
            <person name="Lutzoni F."/>
            <person name="Magnuson J."/>
            <person name="Mondo S."/>
            <person name="Nolan M."/>
            <person name="Ohm R."/>
            <person name="Pangilinan J."/>
            <person name="Park H.-J."/>
            <person name="Ramirez L."/>
            <person name="Alfaro M."/>
            <person name="Sun H."/>
            <person name="Tritt A."/>
            <person name="Yoshinaga Y."/>
            <person name="Zwiers L.-H."/>
            <person name="Turgeon B."/>
            <person name="Goodwin S."/>
            <person name="Spatafora J."/>
            <person name="Crous P."/>
            <person name="Grigoriev I."/>
        </authorList>
    </citation>
    <scope>NUCLEOTIDE SEQUENCE</scope>
    <source>
        <strain evidence="2">CBS 113818</strain>
    </source>
</reference>
<feature type="transmembrane region" description="Helical" evidence="1">
    <location>
        <begin position="151"/>
        <end position="171"/>
    </location>
</feature>
<proteinExistence type="predicted"/>
<keyword evidence="1" id="KW-0472">Membrane</keyword>
<keyword evidence="3" id="KW-1185">Reference proteome</keyword>
<feature type="transmembrane region" description="Helical" evidence="1">
    <location>
        <begin position="260"/>
        <end position="279"/>
    </location>
</feature>
<dbReference type="AlphaFoldDB" id="A0A6A7AAB8"/>
<dbReference type="EMBL" id="MU006220">
    <property type="protein sequence ID" value="KAF2830146.1"/>
    <property type="molecule type" value="Genomic_DNA"/>
</dbReference>
<gene>
    <name evidence="2" type="ORF">CC86DRAFT_444133</name>
</gene>
<organism evidence="2 3">
    <name type="scientific">Ophiobolus disseminans</name>
    <dbReference type="NCBI Taxonomy" id="1469910"/>
    <lineage>
        <taxon>Eukaryota</taxon>
        <taxon>Fungi</taxon>
        <taxon>Dikarya</taxon>
        <taxon>Ascomycota</taxon>
        <taxon>Pezizomycotina</taxon>
        <taxon>Dothideomycetes</taxon>
        <taxon>Pleosporomycetidae</taxon>
        <taxon>Pleosporales</taxon>
        <taxon>Pleosporineae</taxon>
        <taxon>Phaeosphaeriaceae</taxon>
        <taxon>Ophiobolus</taxon>
    </lineage>
</organism>
<feature type="transmembrane region" description="Helical" evidence="1">
    <location>
        <begin position="232"/>
        <end position="254"/>
    </location>
</feature>
<evidence type="ECO:0000256" key="1">
    <source>
        <dbReference type="SAM" id="Phobius"/>
    </source>
</evidence>
<keyword evidence="1" id="KW-1133">Transmembrane helix</keyword>
<dbReference type="Proteomes" id="UP000799424">
    <property type="component" value="Unassembled WGS sequence"/>
</dbReference>
<dbReference type="OrthoDB" id="3527261at2759"/>
<accession>A0A6A7AAB8</accession>
<feature type="transmembrane region" description="Helical" evidence="1">
    <location>
        <begin position="127"/>
        <end position="145"/>
    </location>
</feature>
<protein>
    <submittedName>
        <fullName evidence="2">Uncharacterized protein</fullName>
    </submittedName>
</protein>
<evidence type="ECO:0000313" key="2">
    <source>
        <dbReference type="EMBL" id="KAF2830146.1"/>
    </source>
</evidence>
<name>A0A6A7AAB8_9PLEO</name>
<keyword evidence="1" id="KW-0812">Transmembrane</keyword>
<sequence>MPQYIYFPTLATWGQQLANILPLAALLKFVDVEKKLHILELSGFCPYWNWPLTPKGARLLLSEEDTTDACCLDRDGRAPVLYCMDCKFGNAYPSSAPTTIRLLSQGLKVQTKIENLRVPKLFSGASPLYALVSLFGWTTWAVLLATSAASALYIAFGYLLLMPVTGFAVNLKFGGEARGLINLEEPGDSTRLGIATNSLNSAEWGAFYGPKNAVNGLLNRPLLRAHPPRHQLFACWVIRLCAVCQWTLAIASCARQSWDAFMITLWIAFCAFVMTYLYAPERSAVDWLRYICGLDIERIRVGFSARRSLLGALLFLNPDRETTEWLDQVLSKNHQERKDWEAAVFEYIETGAGKEKNRAEYWFKFVQEGVEVGEQICGQLMRRGQKDDKFC</sequence>